<keyword evidence="1" id="KW-1133">Transmembrane helix</keyword>
<evidence type="ECO:0000313" key="3">
    <source>
        <dbReference type="EMBL" id="VEH69675.1"/>
    </source>
</evidence>
<dbReference type="NCBIfam" id="TIGR02046">
    <property type="entry name" value="sdhC_b558_fam"/>
    <property type="match status" value="1"/>
</dbReference>
<evidence type="ECO:0000313" key="4">
    <source>
        <dbReference type="Proteomes" id="UP000273044"/>
    </source>
</evidence>
<dbReference type="EMBL" id="LR134406">
    <property type="protein sequence ID" value="VEH69675.1"/>
    <property type="molecule type" value="Genomic_DNA"/>
</dbReference>
<name>A0A3N4D4W7_9ACTN</name>
<protein>
    <submittedName>
        <fullName evidence="2">Succinate dehydrogenase cytochrome b subunit</fullName>
    </submittedName>
    <submittedName>
        <fullName evidence="3">Succinate dehydrogenase/fumarate reductase, cytochrome b subunit</fullName>
    </submittedName>
</protein>
<feature type="transmembrane region" description="Helical" evidence="1">
    <location>
        <begin position="21"/>
        <end position="40"/>
    </location>
</feature>
<sequence>MAVDVPTGTRRRGPSNFVLKHVMAVTGVLFVAFVAVHLFGNLKVYAGADAFNHYAAWLREVGYPLLPKQSVLWALRIALAGSLLLHVSAALTLWLRGRRGRGAHRRGLHRNRTRAAAFMLPGGILILVFVLVHISDLTVGGPLASAFFRHPDPEMHAYANLVASFSRPWMAIFYMVVMLVIGFHIEHGWRTLLQDLGVTGRRFRQVWVAIGGLLALAVVLGNAMIPLLVLLGVIA</sequence>
<feature type="transmembrane region" description="Helical" evidence="1">
    <location>
        <begin position="206"/>
        <end position="234"/>
    </location>
</feature>
<keyword evidence="4" id="KW-1185">Reference proteome</keyword>
<keyword evidence="1" id="KW-0472">Membrane</keyword>
<accession>A0A3N4D4W7</accession>
<evidence type="ECO:0000313" key="2">
    <source>
        <dbReference type="EMBL" id="QUC12698.1"/>
    </source>
</evidence>
<organism evidence="3 4">
    <name type="scientific">Arachnia propionica</name>
    <dbReference type="NCBI Taxonomy" id="1750"/>
    <lineage>
        <taxon>Bacteria</taxon>
        <taxon>Bacillati</taxon>
        <taxon>Actinomycetota</taxon>
        <taxon>Actinomycetes</taxon>
        <taxon>Propionibacteriales</taxon>
        <taxon>Propionibacteriaceae</taxon>
        <taxon>Arachnia</taxon>
    </lineage>
</organism>
<dbReference type="InterPro" id="IPR034804">
    <property type="entry name" value="SQR/QFR_C/D"/>
</dbReference>
<dbReference type="EMBL" id="CP072385">
    <property type="protein sequence ID" value="QUC12698.1"/>
    <property type="molecule type" value="Genomic_DNA"/>
</dbReference>
<reference evidence="3 4" key="1">
    <citation type="submission" date="2018-12" db="EMBL/GenBank/DDBJ databases">
        <authorList>
            <consortium name="Pathogen Informatics"/>
        </authorList>
    </citation>
    <scope>NUCLEOTIDE SEQUENCE [LARGE SCALE GENOMIC DNA]</scope>
    <source>
        <strain evidence="3 4">NCTC12967</strain>
    </source>
</reference>
<dbReference type="AlphaFoldDB" id="A0A3N4D4W7"/>
<dbReference type="GO" id="GO:0016020">
    <property type="term" value="C:membrane"/>
    <property type="evidence" value="ECO:0007669"/>
    <property type="project" value="InterPro"/>
</dbReference>
<dbReference type="InterPro" id="IPR011138">
    <property type="entry name" value="Cytochrome_b-558"/>
</dbReference>
<dbReference type="Proteomes" id="UP000273044">
    <property type="component" value="Chromosome"/>
</dbReference>
<reference evidence="2" key="2">
    <citation type="submission" date="2021-03" db="EMBL/GenBank/DDBJ databases">
        <title>Human Oral Microbial Genomes.</title>
        <authorList>
            <person name="Johnston C.D."/>
            <person name="Chen T."/>
            <person name="Dewhirst F.E."/>
        </authorList>
    </citation>
    <scope>NUCLEOTIDE SEQUENCE</scope>
    <source>
        <strain evidence="2">F0714</strain>
    </source>
</reference>
<proteinExistence type="predicted"/>
<feature type="transmembrane region" description="Helical" evidence="1">
    <location>
        <begin position="73"/>
        <end position="95"/>
    </location>
</feature>
<gene>
    <name evidence="2" type="ORF">J5A53_10810</name>
    <name evidence="3" type="ORF">NCTC12967_00951</name>
</gene>
<feature type="transmembrane region" description="Helical" evidence="1">
    <location>
        <begin position="115"/>
        <end position="134"/>
    </location>
</feature>
<dbReference type="Gene3D" id="1.20.1300.10">
    <property type="entry name" value="Fumarate reductase/succinate dehydrogenase, transmembrane subunit"/>
    <property type="match status" value="1"/>
</dbReference>
<dbReference type="OrthoDB" id="9788081at2"/>
<dbReference type="CDD" id="cd03498">
    <property type="entry name" value="SQR_TypeB_2_TM"/>
    <property type="match status" value="1"/>
</dbReference>
<feature type="transmembrane region" description="Helical" evidence="1">
    <location>
        <begin position="168"/>
        <end position="185"/>
    </location>
</feature>
<evidence type="ECO:0000256" key="1">
    <source>
        <dbReference type="SAM" id="Phobius"/>
    </source>
</evidence>
<dbReference type="Proteomes" id="UP000677180">
    <property type="component" value="Chromosome"/>
</dbReference>
<dbReference type="SUPFAM" id="SSF81343">
    <property type="entry name" value="Fumarate reductase respiratory complex transmembrane subunits"/>
    <property type="match status" value="1"/>
</dbReference>
<keyword evidence="1" id="KW-0812">Transmembrane</keyword>